<dbReference type="Proteomes" id="UP000050265">
    <property type="component" value="Unassembled WGS sequence"/>
</dbReference>
<sequence length="118" mass="13026">ELAREPLRGGPFKPFLAALYQLQREFPDASCPIRTALVTARSAPAHERVIRTLREWDIRLDESLFLGGLQKSAFLEAFAADVFFDDQPGHCEKAREVVATGHVPHGISNELTPLADGS</sequence>
<dbReference type="GO" id="GO:0005737">
    <property type="term" value="C:cytoplasm"/>
    <property type="evidence" value="ECO:0007669"/>
    <property type="project" value="InterPro"/>
</dbReference>
<comment type="caution">
    <text evidence="1">The sequence shown here is derived from an EMBL/GenBank/DDBJ whole genome shotgun (WGS) entry which is preliminary data.</text>
</comment>
<proteinExistence type="predicted"/>
<dbReference type="GO" id="GO:0009117">
    <property type="term" value="P:nucleotide metabolic process"/>
    <property type="evidence" value="ECO:0007669"/>
    <property type="project" value="InterPro"/>
</dbReference>
<gene>
    <name evidence="1" type="ORF">ALO35_02142</name>
</gene>
<dbReference type="EMBL" id="LJQP01000435">
    <property type="protein sequence ID" value="KPX57506.1"/>
    <property type="molecule type" value="Genomic_DNA"/>
</dbReference>
<dbReference type="PANTHER" id="PTHR31367:SF5">
    <property type="entry name" value="CYTOSOLIC 5'-NUCLEOTIDASE 1A"/>
    <property type="match status" value="1"/>
</dbReference>
<dbReference type="AlphaFoldDB" id="A0A0P9TJS1"/>
<accession>A0A0P9TJS1</accession>
<dbReference type="GO" id="GO:0008253">
    <property type="term" value="F:5'-nucleotidase activity"/>
    <property type="evidence" value="ECO:0007669"/>
    <property type="project" value="InterPro"/>
</dbReference>
<evidence type="ECO:0000313" key="2">
    <source>
        <dbReference type="Proteomes" id="UP000050265"/>
    </source>
</evidence>
<dbReference type="GO" id="GO:0000287">
    <property type="term" value="F:magnesium ion binding"/>
    <property type="evidence" value="ECO:0007669"/>
    <property type="project" value="InterPro"/>
</dbReference>
<name>A0A0P9TJS1_PSEAV</name>
<protein>
    <submittedName>
        <fullName evidence="1">5'-nucleotidase</fullName>
    </submittedName>
</protein>
<dbReference type="GO" id="GO:0000166">
    <property type="term" value="F:nucleotide binding"/>
    <property type="evidence" value="ECO:0007669"/>
    <property type="project" value="InterPro"/>
</dbReference>
<dbReference type="PATRIC" id="fig|53707.9.peg.3122"/>
<dbReference type="PANTHER" id="PTHR31367">
    <property type="entry name" value="CYTOSOLIC 5'-NUCLEOTIDASE 1 FAMILY MEMBER"/>
    <property type="match status" value="1"/>
</dbReference>
<feature type="non-terminal residue" evidence="1">
    <location>
        <position position="1"/>
    </location>
</feature>
<dbReference type="Pfam" id="PF06189">
    <property type="entry name" value="5-nucleotidase"/>
    <property type="match status" value="1"/>
</dbReference>
<organism evidence="1 2">
    <name type="scientific">Pseudomonas amygdali pv. lachrymans</name>
    <name type="common">Pseudomonas syringae pv. lachrymans</name>
    <dbReference type="NCBI Taxonomy" id="53707"/>
    <lineage>
        <taxon>Bacteria</taxon>
        <taxon>Pseudomonadati</taxon>
        <taxon>Pseudomonadota</taxon>
        <taxon>Gammaproteobacteria</taxon>
        <taxon>Pseudomonadales</taxon>
        <taxon>Pseudomonadaceae</taxon>
        <taxon>Pseudomonas</taxon>
        <taxon>Pseudomonas amygdali</taxon>
    </lineage>
</organism>
<evidence type="ECO:0000313" key="1">
    <source>
        <dbReference type="EMBL" id="KPX57506.1"/>
    </source>
</evidence>
<dbReference type="InterPro" id="IPR010394">
    <property type="entry name" value="5-nucleotidase"/>
</dbReference>
<reference evidence="1 2" key="1">
    <citation type="submission" date="2015-09" db="EMBL/GenBank/DDBJ databases">
        <title>Genome announcement of multiple Pseudomonas syringae strains.</title>
        <authorList>
            <person name="Thakur S."/>
            <person name="Wang P.W."/>
            <person name="Gong Y."/>
            <person name="Weir B.S."/>
            <person name="Guttman D.S."/>
        </authorList>
    </citation>
    <scope>NUCLEOTIDE SEQUENCE [LARGE SCALE GENOMIC DNA]</scope>
    <source>
        <strain evidence="1 2">ICMP3507</strain>
    </source>
</reference>